<evidence type="ECO:0000313" key="1">
    <source>
        <dbReference type="EMBL" id="BAL80613.1"/>
    </source>
</evidence>
<organism evidence="1 2">
    <name type="scientific">Caldisericum exile (strain DSM 21853 / NBRC 104410 / AZM16c01)</name>
    <dbReference type="NCBI Taxonomy" id="511051"/>
    <lineage>
        <taxon>Bacteria</taxon>
        <taxon>Pseudomonadati</taxon>
        <taxon>Caldisericota/Cryosericota group</taxon>
        <taxon>Caldisericota</taxon>
        <taxon>Caldisericia</taxon>
        <taxon>Caldisericales</taxon>
        <taxon>Caldisericaceae</taxon>
        <taxon>Caldisericum</taxon>
    </lineage>
</organism>
<reference evidence="1 2" key="1">
    <citation type="submission" date="2011-01" db="EMBL/GenBank/DDBJ databases">
        <title>Whole genome sequence of Caldisericum exile AZM16c01.</title>
        <authorList>
            <person name="Narita-Yamada S."/>
            <person name="Kawakoshi A."/>
            <person name="Nakamura S."/>
            <person name="Sasagawa M."/>
            <person name="Fukada J."/>
            <person name="Sekine M."/>
            <person name="Kato Y."/>
            <person name="Fukai R."/>
            <person name="Sasaki K."/>
            <person name="Hanamaki A."/>
            <person name="Narita H."/>
            <person name="Konno Y."/>
            <person name="Mori K."/>
            <person name="Yamazaki S."/>
            <person name="Suzuki K."/>
            <person name="Fujita N."/>
        </authorList>
    </citation>
    <scope>NUCLEOTIDE SEQUENCE [LARGE SCALE GENOMIC DNA]</scope>
    <source>
        <strain evidence="2">DSM 21853 / NBRC 104410 / AZM16c01</strain>
    </source>
</reference>
<dbReference type="Proteomes" id="UP000004793">
    <property type="component" value="Chromosome"/>
</dbReference>
<dbReference type="EMBL" id="AP012051">
    <property type="protein sequence ID" value="BAL80613.1"/>
    <property type="molecule type" value="Genomic_DNA"/>
</dbReference>
<accession>A0A7U6JEM0</accession>
<keyword evidence="2" id="KW-1185">Reference proteome</keyword>
<dbReference type="AlphaFoldDB" id="A0A7U6JEM0"/>
<proteinExistence type="predicted"/>
<gene>
    <name evidence="1" type="ordered locus">CSE_04870</name>
</gene>
<sequence>MKVVHREVFLWTHLFSAPNSVVWKTFKGVFYFSGEKLERASPPSIGYYLK</sequence>
<protein>
    <submittedName>
        <fullName evidence="1">Uncharacterized protein</fullName>
    </submittedName>
</protein>
<evidence type="ECO:0000313" key="2">
    <source>
        <dbReference type="Proteomes" id="UP000004793"/>
    </source>
</evidence>
<name>A0A7U6JEM0_CALEA</name>
<dbReference type="KEGG" id="cex:CSE_04870"/>